<organism evidence="6 7">
    <name type="scientific">Candidatus Synchoanobacter obligatus</name>
    <dbReference type="NCBI Taxonomy" id="2919597"/>
    <lineage>
        <taxon>Bacteria</taxon>
        <taxon>Pseudomonadati</taxon>
        <taxon>Pseudomonadota</taxon>
        <taxon>Gammaproteobacteria</taxon>
        <taxon>Candidatus Comchoanobacterales</taxon>
        <taxon>Candidatus Comchoanobacteraceae</taxon>
        <taxon>Candidatus Synchoanobacter</taxon>
    </lineage>
</organism>
<proteinExistence type="predicted"/>
<dbReference type="SUPFAM" id="SSF103473">
    <property type="entry name" value="MFS general substrate transporter"/>
    <property type="match status" value="1"/>
</dbReference>
<dbReference type="RefSeq" id="WP_258569082.1">
    <property type="nucleotide sequence ID" value="NZ_JAKUDN010000001.1"/>
</dbReference>
<gene>
    <name evidence="6" type="ORF">MKS91_01540</name>
</gene>
<dbReference type="InterPro" id="IPR036259">
    <property type="entry name" value="MFS_trans_sf"/>
</dbReference>
<evidence type="ECO:0000313" key="7">
    <source>
        <dbReference type="Proteomes" id="UP001320768"/>
    </source>
</evidence>
<feature type="transmembrane region" description="Helical" evidence="4">
    <location>
        <begin position="44"/>
        <end position="65"/>
    </location>
</feature>
<dbReference type="PROSITE" id="PS51257">
    <property type="entry name" value="PROKAR_LIPOPROTEIN"/>
    <property type="match status" value="1"/>
</dbReference>
<feature type="transmembrane region" description="Helical" evidence="4">
    <location>
        <begin position="12"/>
        <end position="32"/>
    </location>
</feature>
<evidence type="ECO:0000256" key="2">
    <source>
        <dbReference type="ARBA" id="ARBA00022989"/>
    </source>
</evidence>
<feature type="transmembrane region" description="Helical" evidence="4">
    <location>
        <begin position="165"/>
        <end position="189"/>
    </location>
</feature>
<feature type="transmembrane region" description="Helical" evidence="4">
    <location>
        <begin position="313"/>
        <end position="339"/>
    </location>
</feature>
<sequence length="421" mass="46765">MVLRSWRKKLLPYINWGIAVSCFLVQLTIQVSSGMLASQLSQEFSLDAVSVAVLMGMVFYPNICFQIPAGIVTDRFGARKVLSVGAVVCSIGAYGFSHADSFFSACVFRLIMGSGLSFAFVSMAYLIANWMRKDDFSKMFCIAEMIALSFTVGVMRYLAVALQEISWRLFIQGICYAAMVLAVLAFVCIRDRPDYLEDQQPFISLGDLLVQLKGFLKDHMMWANGIYSGLLFSCLSCFVAQWGPNFLSNATTMSFEDAAGMCTFITMGLVVACPLLSLAIPKVVHIRSVMSLSALVTSILLSLVVMFPMMDLFMMRCCLFLTGFFSAAYLIPFTIAHYYVRPGSKSTSIGFTNMLSTIFGPLLSLLIAWLIDFQHDADLLSSYSLYDYQYGLNILPMSMFFAAMAAFFVPIAHRPGLERDL</sequence>
<feature type="transmembrane region" description="Helical" evidence="4">
    <location>
        <begin position="289"/>
        <end position="307"/>
    </location>
</feature>
<keyword evidence="3 4" id="KW-0472">Membrane</keyword>
<feature type="transmembrane region" description="Helical" evidence="4">
    <location>
        <begin position="391"/>
        <end position="412"/>
    </location>
</feature>
<dbReference type="PANTHER" id="PTHR11360">
    <property type="entry name" value="MONOCARBOXYLATE TRANSPORTER"/>
    <property type="match status" value="1"/>
</dbReference>
<evidence type="ECO:0000256" key="1">
    <source>
        <dbReference type="ARBA" id="ARBA00022692"/>
    </source>
</evidence>
<dbReference type="PANTHER" id="PTHR11360:SF284">
    <property type="entry name" value="EG:103B4.3 PROTEIN-RELATED"/>
    <property type="match status" value="1"/>
</dbReference>
<dbReference type="CDD" id="cd06174">
    <property type="entry name" value="MFS"/>
    <property type="match status" value="1"/>
</dbReference>
<evidence type="ECO:0000256" key="4">
    <source>
        <dbReference type="SAM" id="Phobius"/>
    </source>
</evidence>
<keyword evidence="7" id="KW-1185">Reference proteome</keyword>
<feature type="transmembrane region" description="Helical" evidence="4">
    <location>
        <begin position="258"/>
        <end position="277"/>
    </location>
</feature>
<dbReference type="EMBL" id="JAKUDN010000001">
    <property type="protein sequence ID" value="MCP8351976.1"/>
    <property type="molecule type" value="Genomic_DNA"/>
</dbReference>
<evidence type="ECO:0000313" key="6">
    <source>
        <dbReference type="EMBL" id="MCP8351976.1"/>
    </source>
</evidence>
<feature type="transmembrane region" description="Helical" evidence="4">
    <location>
        <begin position="139"/>
        <end position="159"/>
    </location>
</feature>
<dbReference type="Proteomes" id="UP001320768">
    <property type="component" value="Unassembled WGS sequence"/>
</dbReference>
<reference evidence="6 7" key="1">
    <citation type="journal article" date="2022" name="Nat. Microbiol.">
        <title>The microbiome of a bacterivorous marine choanoflagellate contains a resource-demanding obligate bacterial associate.</title>
        <authorList>
            <person name="Needham D.M."/>
            <person name="Poirier C."/>
            <person name="Bachy C."/>
            <person name="George E.E."/>
            <person name="Wilken S."/>
            <person name="Yung C.C.M."/>
            <person name="Limardo A.J."/>
            <person name="Morando M."/>
            <person name="Sudek L."/>
            <person name="Malmstrom R.R."/>
            <person name="Keeling P.J."/>
            <person name="Santoro A.E."/>
            <person name="Worden A.Z."/>
        </authorList>
    </citation>
    <scope>NUCLEOTIDE SEQUENCE [LARGE SCALE GENOMIC DNA]</scope>
    <source>
        <strain evidence="6 7">Comchoano-2</strain>
    </source>
</reference>
<feature type="transmembrane region" description="Helical" evidence="4">
    <location>
        <begin position="351"/>
        <end position="371"/>
    </location>
</feature>
<keyword evidence="2 4" id="KW-1133">Transmembrane helix</keyword>
<dbReference type="InterPro" id="IPR011701">
    <property type="entry name" value="MFS"/>
</dbReference>
<dbReference type="InterPro" id="IPR050327">
    <property type="entry name" value="Proton-linked_MCT"/>
</dbReference>
<keyword evidence="1 4" id="KW-0812">Transmembrane</keyword>
<feature type="domain" description="Major facilitator superfamily (MFS) profile" evidence="5">
    <location>
        <begin position="14"/>
        <end position="414"/>
    </location>
</feature>
<dbReference type="PROSITE" id="PS50850">
    <property type="entry name" value="MFS"/>
    <property type="match status" value="1"/>
</dbReference>
<name>A0ABT1L4Y4_9GAMM</name>
<dbReference type="InterPro" id="IPR020846">
    <property type="entry name" value="MFS_dom"/>
</dbReference>
<comment type="caution">
    <text evidence="6">The sequence shown here is derived from an EMBL/GenBank/DDBJ whole genome shotgun (WGS) entry which is preliminary data.</text>
</comment>
<feature type="transmembrane region" description="Helical" evidence="4">
    <location>
        <begin position="102"/>
        <end position="127"/>
    </location>
</feature>
<evidence type="ECO:0000256" key="3">
    <source>
        <dbReference type="ARBA" id="ARBA00023136"/>
    </source>
</evidence>
<protein>
    <submittedName>
        <fullName evidence="6">MFS transporter</fullName>
    </submittedName>
</protein>
<dbReference type="Pfam" id="PF07690">
    <property type="entry name" value="MFS_1"/>
    <property type="match status" value="1"/>
</dbReference>
<accession>A0ABT1L4Y4</accession>
<dbReference type="Gene3D" id="1.20.1250.20">
    <property type="entry name" value="MFS general substrate transporter like domains"/>
    <property type="match status" value="2"/>
</dbReference>
<evidence type="ECO:0000259" key="5">
    <source>
        <dbReference type="PROSITE" id="PS50850"/>
    </source>
</evidence>
<feature type="transmembrane region" description="Helical" evidence="4">
    <location>
        <begin position="221"/>
        <end position="243"/>
    </location>
</feature>
<feature type="transmembrane region" description="Helical" evidence="4">
    <location>
        <begin position="77"/>
        <end position="96"/>
    </location>
</feature>